<comment type="catalytic activity">
    <reaction evidence="11">
        <text>uridine(54) in tRNA + (6R)-5,10-methylene-5,6,7,8-tetrahydrofolate + NADH + H(+) = 5-methyluridine(54) in tRNA + (6S)-5,6,7,8-tetrahydrofolate + NAD(+)</text>
        <dbReference type="Rhea" id="RHEA:16873"/>
        <dbReference type="Rhea" id="RHEA-COMP:10167"/>
        <dbReference type="Rhea" id="RHEA-COMP:10193"/>
        <dbReference type="ChEBI" id="CHEBI:15378"/>
        <dbReference type="ChEBI" id="CHEBI:15636"/>
        <dbReference type="ChEBI" id="CHEBI:57453"/>
        <dbReference type="ChEBI" id="CHEBI:57540"/>
        <dbReference type="ChEBI" id="CHEBI:57945"/>
        <dbReference type="ChEBI" id="CHEBI:65315"/>
        <dbReference type="ChEBI" id="CHEBI:74447"/>
        <dbReference type="EC" id="2.1.1.74"/>
    </reaction>
</comment>
<dbReference type="InterPro" id="IPR040131">
    <property type="entry name" value="MnmG_N"/>
</dbReference>
<keyword evidence="10 11" id="KW-0520">NAD</keyword>
<comment type="cofactor">
    <cofactor evidence="1 11">
        <name>FAD</name>
        <dbReference type="ChEBI" id="CHEBI:57692"/>
    </cofactor>
</comment>
<dbReference type="Gene3D" id="3.50.50.60">
    <property type="entry name" value="FAD/NAD(P)-binding domain"/>
    <property type="match status" value="2"/>
</dbReference>
<protein>
    <recommendedName>
        <fullName evidence="11">Methylenetetrahydrofolate--tRNA-(uracil-5-)-methyltransferase TrmFO</fullName>
        <ecNumber evidence="11">2.1.1.74</ecNumber>
    </recommendedName>
    <alternativeName>
        <fullName evidence="11">Folate-dependent tRNA (uracil-5-)-methyltransferase</fullName>
    </alternativeName>
    <alternativeName>
        <fullName evidence="11">Folate-dependent tRNA(M-5-U54)-methyltransferase</fullName>
    </alternativeName>
</protein>
<dbReference type="HAMAP" id="MF_01037">
    <property type="entry name" value="TrmFO"/>
    <property type="match status" value="1"/>
</dbReference>
<dbReference type="PROSITE" id="PS01281">
    <property type="entry name" value="GIDA_2"/>
    <property type="match status" value="1"/>
</dbReference>
<evidence type="ECO:0000256" key="2">
    <source>
        <dbReference type="ARBA" id="ARBA00003717"/>
    </source>
</evidence>
<dbReference type="PANTHER" id="PTHR11806">
    <property type="entry name" value="GLUCOSE INHIBITED DIVISION PROTEIN A"/>
    <property type="match status" value="1"/>
</dbReference>
<keyword evidence="3 11" id="KW-0963">Cytoplasm</keyword>
<evidence type="ECO:0000256" key="7">
    <source>
        <dbReference type="ARBA" id="ARBA00022694"/>
    </source>
</evidence>
<dbReference type="InterPro" id="IPR036188">
    <property type="entry name" value="FAD/NAD-bd_sf"/>
</dbReference>
<accession>A0ABX1W8H8</accession>
<dbReference type="InterPro" id="IPR020595">
    <property type="entry name" value="MnmG-rel_CS"/>
</dbReference>
<feature type="domain" description="MnmG N-terminal" evidence="12">
    <location>
        <begin position="6"/>
        <end position="374"/>
    </location>
</feature>
<evidence type="ECO:0000313" key="14">
    <source>
        <dbReference type="Proteomes" id="UP000599383"/>
    </source>
</evidence>
<evidence type="ECO:0000256" key="10">
    <source>
        <dbReference type="ARBA" id="ARBA00023027"/>
    </source>
</evidence>
<comment type="catalytic activity">
    <reaction evidence="11">
        <text>uridine(54) in tRNA + (6R)-5,10-methylene-5,6,7,8-tetrahydrofolate + NADPH + H(+) = 5-methyluridine(54) in tRNA + (6S)-5,6,7,8-tetrahydrofolate + NADP(+)</text>
        <dbReference type="Rhea" id="RHEA:62372"/>
        <dbReference type="Rhea" id="RHEA-COMP:10167"/>
        <dbReference type="Rhea" id="RHEA-COMP:10193"/>
        <dbReference type="ChEBI" id="CHEBI:15378"/>
        <dbReference type="ChEBI" id="CHEBI:15636"/>
        <dbReference type="ChEBI" id="CHEBI:57453"/>
        <dbReference type="ChEBI" id="CHEBI:57783"/>
        <dbReference type="ChEBI" id="CHEBI:58349"/>
        <dbReference type="ChEBI" id="CHEBI:65315"/>
        <dbReference type="ChEBI" id="CHEBI:74447"/>
        <dbReference type="EC" id="2.1.1.74"/>
    </reaction>
</comment>
<dbReference type="EMBL" id="WVQY01000001">
    <property type="protein sequence ID" value="NOD29588.1"/>
    <property type="molecule type" value="Genomic_DNA"/>
</dbReference>
<comment type="function">
    <text evidence="2">NAD-binding protein involved in the addition of a carboxymethylaminomethyl (cmnm) group at the wobble position (U34) of certain tRNAs, forming tRNA-cmnm(5)s(2)U34.</text>
</comment>
<sequence length="446" mass="48752">MTQVLHIVGGGMAGSEAAWQAAEMGVDVIIHEMRPTVGTFAHQTGNLAEMVCSNSFRSDDDEQNAVGLLHWEMRAANGLIMTTADAHRLPAGGALAVDRDPFAETVTAKLRAHPRVTVTDEEVTTLPDDGQWIFATGPLTSPALGEAIRAETGSDALAFFDAIAPIVYADSIDMSKAWMQSRYDKGETEEERTAYLNCPMDRDQYEAFIDALLAADKTEFHEGETAGYFDGCLPIEVMAERGRETLRHGPMKPVGLTNRHAPDVKPHAVVQLRRDNALGTLFNIVGFQTKMKYGAQTDVFRMIPGLENASFARLGGIHRNTFINSPTLLDAQMRLKSKPNIRFAGQITGVEGYVESAAMGLLAGRMAAAEILGRDLPEVPKDSAMGALIHHITGGAEAKTFQPMNVNFGLFRPVDGLKGGRRGRKDRYKAYTDRAKAEWQTWLDQC</sequence>
<evidence type="ECO:0000259" key="12">
    <source>
        <dbReference type="Pfam" id="PF01134"/>
    </source>
</evidence>
<comment type="caution">
    <text evidence="13">The sequence shown here is derived from an EMBL/GenBank/DDBJ whole genome shotgun (WGS) entry which is preliminary data.</text>
</comment>
<keyword evidence="9 11" id="KW-0521">NADP</keyword>
<dbReference type="PANTHER" id="PTHR11806:SF2">
    <property type="entry name" value="METHYLENETETRAHYDROFOLATE--TRNA-(URACIL-5-)-METHYLTRANSFERASE TRMFO"/>
    <property type="match status" value="1"/>
</dbReference>
<gene>
    <name evidence="11" type="primary">trmFO</name>
    <name evidence="13" type="ORF">GS617_04840</name>
</gene>
<keyword evidence="8 11" id="KW-0274">FAD</keyword>
<dbReference type="InterPro" id="IPR004417">
    <property type="entry name" value="TrmFO"/>
</dbReference>
<evidence type="ECO:0000256" key="9">
    <source>
        <dbReference type="ARBA" id="ARBA00022857"/>
    </source>
</evidence>
<dbReference type="InterPro" id="IPR002218">
    <property type="entry name" value="MnmG-rel"/>
</dbReference>
<dbReference type="Proteomes" id="UP000599383">
    <property type="component" value="Unassembled WGS sequence"/>
</dbReference>
<evidence type="ECO:0000256" key="8">
    <source>
        <dbReference type="ARBA" id="ARBA00022827"/>
    </source>
</evidence>
<evidence type="ECO:0000256" key="11">
    <source>
        <dbReference type="HAMAP-Rule" id="MF_01037"/>
    </source>
</evidence>
<evidence type="ECO:0000256" key="6">
    <source>
        <dbReference type="ARBA" id="ARBA00022679"/>
    </source>
</evidence>
<dbReference type="RefSeq" id="WP_171362876.1">
    <property type="nucleotide sequence ID" value="NZ_WVQY01000001.1"/>
</dbReference>
<evidence type="ECO:0000256" key="1">
    <source>
        <dbReference type="ARBA" id="ARBA00001974"/>
    </source>
</evidence>
<evidence type="ECO:0000256" key="5">
    <source>
        <dbReference type="ARBA" id="ARBA00022630"/>
    </source>
</evidence>
<name>A0ABX1W8H8_9RHOB</name>
<evidence type="ECO:0000313" key="13">
    <source>
        <dbReference type="EMBL" id="NOD29588.1"/>
    </source>
</evidence>
<comment type="similarity">
    <text evidence="11">Belongs to the MnmG family. TrmFO subfamily.</text>
</comment>
<comment type="function">
    <text evidence="11">Catalyzes the folate-dependent formation of 5-methyl-uridine at position 54 (M-5-U54) in all tRNAs.</text>
</comment>
<feature type="binding site" evidence="11">
    <location>
        <begin position="9"/>
        <end position="14"/>
    </location>
    <ligand>
        <name>FAD</name>
        <dbReference type="ChEBI" id="CHEBI:57692"/>
    </ligand>
</feature>
<keyword evidence="4 11" id="KW-0489">Methyltransferase</keyword>
<comment type="subcellular location">
    <subcellularLocation>
        <location evidence="11">Cytoplasm</location>
    </subcellularLocation>
</comment>
<dbReference type="EC" id="2.1.1.74" evidence="11"/>
<proteinExistence type="inferred from homology"/>
<keyword evidence="7 11" id="KW-0819">tRNA processing</keyword>
<dbReference type="Pfam" id="PF01134">
    <property type="entry name" value="GIDA"/>
    <property type="match status" value="1"/>
</dbReference>
<dbReference type="SUPFAM" id="SSF51905">
    <property type="entry name" value="FAD/NAD(P)-binding domain"/>
    <property type="match status" value="1"/>
</dbReference>
<keyword evidence="14" id="KW-1185">Reference proteome</keyword>
<keyword evidence="5 11" id="KW-0285">Flavoprotein</keyword>
<evidence type="ECO:0000256" key="3">
    <source>
        <dbReference type="ARBA" id="ARBA00022490"/>
    </source>
</evidence>
<keyword evidence="6 11" id="KW-0808">Transferase</keyword>
<evidence type="ECO:0000256" key="4">
    <source>
        <dbReference type="ARBA" id="ARBA00022603"/>
    </source>
</evidence>
<dbReference type="NCBIfam" id="NF003739">
    <property type="entry name" value="PRK05335.1"/>
    <property type="match status" value="1"/>
</dbReference>
<dbReference type="NCBIfam" id="TIGR00137">
    <property type="entry name" value="gid_trmFO"/>
    <property type="match status" value="1"/>
</dbReference>
<organism evidence="13 14">
    <name type="scientific">Ruegeria atlantica</name>
    <dbReference type="NCBI Taxonomy" id="81569"/>
    <lineage>
        <taxon>Bacteria</taxon>
        <taxon>Pseudomonadati</taxon>
        <taxon>Pseudomonadota</taxon>
        <taxon>Alphaproteobacteria</taxon>
        <taxon>Rhodobacterales</taxon>
        <taxon>Roseobacteraceae</taxon>
        <taxon>Ruegeria</taxon>
    </lineage>
</organism>
<reference evidence="13 14" key="1">
    <citation type="submission" date="2019-12" db="EMBL/GenBank/DDBJ databases">
        <title>Ruegeria JWLKs population differentiation of coral mucus and skeleton niches.</title>
        <authorList>
            <person name="Luo D."/>
        </authorList>
    </citation>
    <scope>NUCLEOTIDE SEQUENCE [LARGE SCALE GENOMIC DNA]</scope>
    <source>
        <strain evidence="13 14">HKCCD6238</strain>
    </source>
</reference>